<dbReference type="InterPro" id="IPR013728">
    <property type="entry name" value="BT_3987-like_N"/>
</dbReference>
<dbReference type="PROSITE" id="PS51257">
    <property type="entry name" value="PROKAR_LIPOPROTEIN"/>
    <property type="match status" value="1"/>
</dbReference>
<evidence type="ECO:0000313" key="3">
    <source>
        <dbReference type="EMBL" id="RPE12799.1"/>
    </source>
</evidence>
<evidence type="ECO:0000259" key="1">
    <source>
        <dbReference type="Pfam" id="PF08522"/>
    </source>
</evidence>
<name>A0A3N4Q0T5_9BACT</name>
<dbReference type="RefSeq" id="WP_123845315.1">
    <property type="nucleotide sequence ID" value="NZ_RPDH01000001.1"/>
</dbReference>
<evidence type="ECO:0000259" key="2">
    <source>
        <dbReference type="Pfam" id="PF14517"/>
    </source>
</evidence>
<accession>A0A3N4Q0T5</accession>
<gene>
    <name evidence="3" type="ORF">EGT74_04440</name>
</gene>
<dbReference type="OrthoDB" id="1434826at2"/>
<feature type="domain" description="Tachylectin 2" evidence="2">
    <location>
        <begin position="205"/>
        <end position="396"/>
    </location>
</feature>
<dbReference type="EMBL" id="RPDH01000001">
    <property type="protein sequence ID" value="RPE12799.1"/>
    <property type="molecule type" value="Genomic_DNA"/>
</dbReference>
<comment type="caution">
    <text evidence="3">The sequence shown here is derived from an EMBL/GenBank/DDBJ whole genome shotgun (WGS) entry which is preliminary data.</text>
</comment>
<dbReference type="InterPro" id="IPR023294">
    <property type="entry name" value="Tachylectin2"/>
</dbReference>
<evidence type="ECO:0000313" key="4">
    <source>
        <dbReference type="Proteomes" id="UP000278351"/>
    </source>
</evidence>
<feature type="domain" description="BT-3987-like N-terminal" evidence="1">
    <location>
        <begin position="36"/>
        <end position="148"/>
    </location>
</feature>
<dbReference type="Pfam" id="PF14517">
    <property type="entry name" value="Tachylectin"/>
    <property type="match status" value="1"/>
</dbReference>
<dbReference type="Proteomes" id="UP000278351">
    <property type="component" value="Unassembled WGS sequence"/>
</dbReference>
<keyword evidence="4" id="KW-1185">Reference proteome</keyword>
<organism evidence="3 4">
    <name type="scientific">Chitinophaga lutea</name>
    <dbReference type="NCBI Taxonomy" id="2488634"/>
    <lineage>
        <taxon>Bacteria</taxon>
        <taxon>Pseudomonadati</taxon>
        <taxon>Bacteroidota</taxon>
        <taxon>Chitinophagia</taxon>
        <taxon>Chitinophagales</taxon>
        <taxon>Chitinophagaceae</taxon>
        <taxon>Chitinophaga</taxon>
    </lineage>
</organism>
<proteinExistence type="predicted"/>
<protein>
    <submittedName>
        <fullName evidence="3">DUF1735 domain-containing protein</fullName>
    </submittedName>
</protein>
<reference evidence="3 4" key="1">
    <citation type="submission" date="2018-11" db="EMBL/GenBank/DDBJ databases">
        <title>Chitinophaga lutea sp.nov., isolate from arsenic contaminated soil.</title>
        <authorList>
            <person name="Zong Y."/>
        </authorList>
    </citation>
    <scope>NUCLEOTIDE SEQUENCE [LARGE SCALE GENOMIC DNA]</scope>
    <source>
        <strain evidence="3 4">ZY74</strain>
    </source>
</reference>
<dbReference type="Gene3D" id="2.60.40.1740">
    <property type="entry name" value="hypothetical protein (bacova_03559)"/>
    <property type="match status" value="1"/>
</dbReference>
<dbReference type="Pfam" id="PF08522">
    <property type="entry name" value="BT_3987-like_N"/>
    <property type="match status" value="1"/>
</dbReference>
<dbReference type="Gene3D" id="2.115.10.10">
    <property type="entry name" value="Tachylectin 2"/>
    <property type="match status" value="1"/>
</dbReference>
<dbReference type="AlphaFoldDB" id="A0A3N4Q0T5"/>
<sequence length="403" mass="42702">MHKSIIPLGCTLLLLACSKEVPVKKDFPGMEKYSLLYMPQAINGPVTTSVTIADKPDTIAINAYMGGIARPGADVPVTFAVTPAAVAAFNQANGTNYPAMPEGSYSITTPSVHIPAGQLTTGPQPLVLRTKGFLSPFVSYLLPVTLSQPGKTGTVNPALSTTYFVVTGGYMPGEVPREKAISFGAAAGTNLISFGEKFIRKDPVSGNLLLYTPDAQSGLFTAAPVTIGQGWNIFNIIFFYGGNRLIGRYAAGGGDLAQYPVTAQGQIGAGRTVGWGWGGLKKIVPFKGLLLGISADGNMTKYPLDADGNFDFANIKGIGSGWGGFVHIFAYEHSLMAIEANGNMWQFPLSDSGVFGSRRLVGTGWDMYVHIITAGTDLLALDGNGDLWRYKFNPAGLWALKKT</sequence>